<dbReference type="KEGG" id="tet:TTHERM_00312580"/>
<evidence type="ECO:0000313" key="1">
    <source>
        <dbReference type="EMBL" id="EAR85776.1"/>
    </source>
</evidence>
<dbReference type="AlphaFoldDB" id="Q22KM3"/>
<dbReference type="RefSeq" id="XP_001033439.1">
    <property type="nucleotide sequence ID" value="XM_001033439.1"/>
</dbReference>
<sequence length="87" mass="10546">MKSQKFQSKITLTDLQKETRVLYLDEEKNMDLKWNQIWFSDQSHIVTKTTKYKYFWSTQEEKSENQSQIFNEKALILQDSQHLAQQV</sequence>
<name>Q22KM3_TETTS</name>
<dbReference type="Proteomes" id="UP000009168">
    <property type="component" value="Unassembled WGS sequence"/>
</dbReference>
<keyword evidence="2" id="KW-1185">Reference proteome</keyword>
<dbReference type="HOGENOM" id="CLU_2488387_0_0_1"/>
<proteinExistence type="predicted"/>
<evidence type="ECO:0000313" key="2">
    <source>
        <dbReference type="Proteomes" id="UP000009168"/>
    </source>
</evidence>
<dbReference type="GeneID" id="7842997"/>
<protein>
    <submittedName>
        <fullName evidence="1">Uncharacterized protein</fullName>
    </submittedName>
</protein>
<organism evidence="1 2">
    <name type="scientific">Tetrahymena thermophila (strain SB210)</name>
    <dbReference type="NCBI Taxonomy" id="312017"/>
    <lineage>
        <taxon>Eukaryota</taxon>
        <taxon>Sar</taxon>
        <taxon>Alveolata</taxon>
        <taxon>Ciliophora</taxon>
        <taxon>Intramacronucleata</taxon>
        <taxon>Oligohymenophorea</taxon>
        <taxon>Hymenostomatida</taxon>
        <taxon>Tetrahymenina</taxon>
        <taxon>Tetrahymenidae</taxon>
        <taxon>Tetrahymena</taxon>
    </lineage>
</organism>
<gene>
    <name evidence="1" type="ORF">TTHERM_00312580</name>
</gene>
<accession>Q22KM3</accession>
<dbReference type="InParanoid" id="Q22KM3"/>
<reference evidence="2" key="1">
    <citation type="journal article" date="2006" name="PLoS Biol.">
        <title>Macronuclear genome sequence of the ciliate Tetrahymena thermophila, a model eukaryote.</title>
        <authorList>
            <person name="Eisen J.A."/>
            <person name="Coyne R.S."/>
            <person name="Wu M."/>
            <person name="Wu D."/>
            <person name="Thiagarajan M."/>
            <person name="Wortman J.R."/>
            <person name="Badger J.H."/>
            <person name="Ren Q."/>
            <person name="Amedeo P."/>
            <person name="Jones K.M."/>
            <person name="Tallon L.J."/>
            <person name="Delcher A.L."/>
            <person name="Salzberg S.L."/>
            <person name="Silva J.C."/>
            <person name="Haas B.J."/>
            <person name="Majoros W.H."/>
            <person name="Farzad M."/>
            <person name="Carlton J.M."/>
            <person name="Smith R.K. Jr."/>
            <person name="Garg J."/>
            <person name="Pearlman R.E."/>
            <person name="Karrer K.M."/>
            <person name="Sun L."/>
            <person name="Manning G."/>
            <person name="Elde N.C."/>
            <person name="Turkewitz A.P."/>
            <person name="Asai D.J."/>
            <person name="Wilkes D.E."/>
            <person name="Wang Y."/>
            <person name="Cai H."/>
            <person name="Collins K."/>
            <person name="Stewart B.A."/>
            <person name="Lee S.R."/>
            <person name="Wilamowska K."/>
            <person name="Weinberg Z."/>
            <person name="Ruzzo W.L."/>
            <person name="Wloga D."/>
            <person name="Gaertig J."/>
            <person name="Frankel J."/>
            <person name="Tsao C.-C."/>
            <person name="Gorovsky M.A."/>
            <person name="Keeling P.J."/>
            <person name="Waller R.F."/>
            <person name="Patron N.J."/>
            <person name="Cherry J.M."/>
            <person name="Stover N.A."/>
            <person name="Krieger C.J."/>
            <person name="del Toro C."/>
            <person name="Ryder H.F."/>
            <person name="Williamson S.C."/>
            <person name="Barbeau R.A."/>
            <person name="Hamilton E.P."/>
            <person name="Orias E."/>
        </authorList>
    </citation>
    <scope>NUCLEOTIDE SEQUENCE [LARGE SCALE GENOMIC DNA]</scope>
    <source>
        <strain evidence="2">SB210</strain>
    </source>
</reference>
<dbReference type="EMBL" id="GG662498">
    <property type="protein sequence ID" value="EAR85776.1"/>
    <property type="molecule type" value="Genomic_DNA"/>
</dbReference>